<gene>
    <name evidence="2" type="ORF">UFOVP23_5</name>
</gene>
<keyword evidence="1" id="KW-1133">Transmembrane helix</keyword>
<reference evidence="2" key="1">
    <citation type="submission" date="2020-05" db="EMBL/GenBank/DDBJ databases">
        <authorList>
            <person name="Chiriac C."/>
            <person name="Salcher M."/>
            <person name="Ghai R."/>
            <person name="Kavagutti S V."/>
        </authorList>
    </citation>
    <scope>NUCLEOTIDE SEQUENCE</scope>
</reference>
<keyword evidence="1" id="KW-0812">Transmembrane</keyword>
<keyword evidence="1" id="KW-0472">Membrane</keyword>
<protein>
    <submittedName>
        <fullName evidence="2">Uncharacterized protein</fullName>
    </submittedName>
</protein>
<dbReference type="EMBL" id="LR797815">
    <property type="protein sequence ID" value="CAB4240740.1"/>
    <property type="molecule type" value="Genomic_DNA"/>
</dbReference>
<evidence type="ECO:0000256" key="1">
    <source>
        <dbReference type="SAM" id="Phobius"/>
    </source>
</evidence>
<name>A0A6J5T9A3_9CAUD</name>
<sequence length="63" mass="7013">MKPQVRRILLYGLFGLTFVLISFLSVIFLGKDNLIEKNIDSAIESKLMLPNGTLDQAMENAAT</sequence>
<proteinExistence type="predicted"/>
<accession>A0A6J5T9A3</accession>
<organism evidence="2">
    <name type="scientific">uncultured Caudovirales phage</name>
    <dbReference type="NCBI Taxonomy" id="2100421"/>
    <lineage>
        <taxon>Viruses</taxon>
        <taxon>Duplodnaviria</taxon>
        <taxon>Heunggongvirae</taxon>
        <taxon>Uroviricota</taxon>
        <taxon>Caudoviricetes</taxon>
        <taxon>Peduoviridae</taxon>
        <taxon>Maltschvirus</taxon>
        <taxon>Maltschvirus maltsch</taxon>
    </lineage>
</organism>
<evidence type="ECO:0000313" key="2">
    <source>
        <dbReference type="EMBL" id="CAB4240740.1"/>
    </source>
</evidence>
<feature type="transmembrane region" description="Helical" evidence="1">
    <location>
        <begin position="9"/>
        <end position="30"/>
    </location>
</feature>